<keyword evidence="2" id="KW-1185">Reference proteome</keyword>
<organism evidence="1 2">
    <name type="scientific">Araneus ventricosus</name>
    <name type="common">Orbweaver spider</name>
    <name type="synonym">Epeira ventricosa</name>
    <dbReference type="NCBI Taxonomy" id="182803"/>
    <lineage>
        <taxon>Eukaryota</taxon>
        <taxon>Metazoa</taxon>
        <taxon>Ecdysozoa</taxon>
        <taxon>Arthropoda</taxon>
        <taxon>Chelicerata</taxon>
        <taxon>Arachnida</taxon>
        <taxon>Araneae</taxon>
        <taxon>Araneomorphae</taxon>
        <taxon>Entelegynae</taxon>
        <taxon>Araneoidea</taxon>
        <taxon>Araneidae</taxon>
        <taxon>Araneus</taxon>
    </lineage>
</organism>
<comment type="caution">
    <text evidence="1">The sequence shown here is derived from an EMBL/GenBank/DDBJ whole genome shotgun (WGS) entry which is preliminary data.</text>
</comment>
<sequence>MGVHFLLGGISRVTGPHLCFAGRKASNSQPDGSEQFVTTAYISLPVFEQCWSRAQPEDRTFLGRFRFLSDVLIKQITGVLKKRGELFFVNLSVVTFQSNCPFLTLSC</sequence>
<evidence type="ECO:0000313" key="1">
    <source>
        <dbReference type="EMBL" id="GBM90765.1"/>
    </source>
</evidence>
<proteinExistence type="predicted"/>
<name>A0A4Y2JLQ5_ARAVE</name>
<dbReference type="AlphaFoldDB" id="A0A4Y2JLQ5"/>
<dbReference type="EMBL" id="BGPR01003649">
    <property type="protein sequence ID" value="GBM90765.1"/>
    <property type="molecule type" value="Genomic_DNA"/>
</dbReference>
<protein>
    <submittedName>
        <fullName evidence="1">Uncharacterized protein</fullName>
    </submittedName>
</protein>
<accession>A0A4Y2JLQ5</accession>
<gene>
    <name evidence="1" type="ORF">AVEN_188987_1</name>
</gene>
<reference evidence="1 2" key="1">
    <citation type="journal article" date="2019" name="Sci. Rep.">
        <title>Orb-weaving spider Araneus ventricosus genome elucidates the spidroin gene catalogue.</title>
        <authorList>
            <person name="Kono N."/>
            <person name="Nakamura H."/>
            <person name="Ohtoshi R."/>
            <person name="Moran D.A.P."/>
            <person name="Shinohara A."/>
            <person name="Yoshida Y."/>
            <person name="Fujiwara M."/>
            <person name="Mori M."/>
            <person name="Tomita M."/>
            <person name="Arakawa K."/>
        </authorList>
    </citation>
    <scope>NUCLEOTIDE SEQUENCE [LARGE SCALE GENOMIC DNA]</scope>
</reference>
<evidence type="ECO:0000313" key="2">
    <source>
        <dbReference type="Proteomes" id="UP000499080"/>
    </source>
</evidence>
<dbReference type="Proteomes" id="UP000499080">
    <property type="component" value="Unassembled WGS sequence"/>
</dbReference>